<dbReference type="PANTHER" id="PTHR11465">
    <property type="entry name" value="CATALASE"/>
    <property type="match status" value="1"/>
</dbReference>
<proteinExistence type="predicted"/>
<dbReference type="Proteomes" id="UP000800097">
    <property type="component" value="Unassembled WGS sequence"/>
</dbReference>
<dbReference type="Gene3D" id="1.20.1280.120">
    <property type="match status" value="1"/>
</dbReference>
<dbReference type="EMBL" id="ML986495">
    <property type="protein sequence ID" value="KAF2276010.1"/>
    <property type="molecule type" value="Genomic_DNA"/>
</dbReference>
<gene>
    <name evidence="2" type="ORF">EI97DRAFT_433941</name>
</gene>
<dbReference type="InterPro" id="IPR011614">
    <property type="entry name" value="Catalase_core"/>
</dbReference>
<dbReference type="PIRSF" id="PIRSF000296">
    <property type="entry name" value="SrpA"/>
    <property type="match status" value="1"/>
</dbReference>
<dbReference type="InterPro" id="IPR024168">
    <property type="entry name" value="Catalase_SrpA-type_pred"/>
</dbReference>
<dbReference type="Gene3D" id="2.40.180.10">
    <property type="entry name" value="Catalase core domain"/>
    <property type="match status" value="1"/>
</dbReference>
<dbReference type="InterPro" id="IPR018028">
    <property type="entry name" value="Catalase"/>
</dbReference>
<evidence type="ECO:0000259" key="1">
    <source>
        <dbReference type="SMART" id="SM01060"/>
    </source>
</evidence>
<organism evidence="2 3">
    <name type="scientific">Westerdykella ornata</name>
    <dbReference type="NCBI Taxonomy" id="318751"/>
    <lineage>
        <taxon>Eukaryota</taxon>
        <taxon>Fungi</taxon>
        <taxon>Dikarya</taxon>
        <taxon>Ascomycota</taxon>
        <taxon>Pezizomycotina</taxon>
        <taxon>Dothideomycetes</taxon>
        <taxon>Pleosporomycetidae</taxon>
        <taxon>Pleosporales</taxon>
        <taxon>Sporormiaceae</taxon>
        <taxon>Westerdykella</taxon>
    </lineage>
</organism>
<dbReference type="AlphaFoldDB" id="A0A6A6JH80"/>
<dbReference type="InterPro" id="IPR020835">
    <property type="entry name" value="Catalase_sf"/>
</dbReference>
<dbReference type="GO" id="GO:0042744">
    <property type="term" value="P:hydrogen peroxide catabolic process"/>
    <property type="evidence" value="ECO:0007669"/>
    <property type="project" value="TreeGrafter"/>
</dbReference>
<protein>
    <submittedName>
        <fullName evidence="2">Heme-dependent catalase</fullName>
    </submittedName>
</protein>
<feature type="domain" description="Catalase core" evidence="1">
    <location>
        <begin position="11"/>
        <end position="318"/>
    </location>
</feature>
<accession>A0A6A6JH80</accession>
<keyword evidence="3" id="KW-1185">Reference proteome</keyword>
<evidence type="ECO:0000313" key="3">
    <source>
        <dbReference type="Proteomes" id="UP000800097"/>
    </source>
</evidence>
<dbReference type="SUPFAM" id="SSF56634">
    <property type="entry name" value="Heme-dependent catalase-like"/>
    <property type="match status" value="1"/>
</dbReference>
<dbReference type="GO" id="GO:0005777">
    <property type="term" value="C:peroxisome"/>
    <property type="evidence" value="ECO:0007669"/>
    <property type="project" value="TreeGrafter"/>
</dbReference>
<dbReference type="CDD" id="cd08153">
    <property type="entry name" value="srpA_like"/>
    <property type="match status" value="1"/>
</dbReference>
<dbReference type="PANTHER" id="PTHR11465:SF62">
    <property type="entry name" value="CATALASE T"/>
    <property type="match status" value="1"/>
</dbReference>
<evidence type="ECO:0000313" key="2">
    <source>
        <dbReference type="EMBL" id="KAF2276010.1"/>
    </source>
</evidence>
<dbReference type="GO" id="GO:0020037">
    <property type="term" value="F:heme binding"/>
    <property type="evidence" value="ECO:0007669"/>
    <property type="project" value="InterPro"/>
</dbReference>
<dbReference type="Pfam" id="PF00199">
    <property type="entry name" value="Catalase"/>
    <property type="match status" value="1"/>
</dbReference>
<sequence length="318" mass="35069">MPLSEDVQVLETSKGLVGALQGAAGGPSQFRPAHARGRLYTGTFTPTPTASSLSRAPHFTSPSTRLTLRFSSSTGIPTIPDTEPTANPRGLALRFHLPNLPNGHRHHTDIILHSTPSFPTRTGAEFLELLKLLGGGDKGSIDAFLGAHPETQRFLQTPKPSPESFVTERYFGVNAYYLVDSEGKRTAIRYRVVPASGEVRHLSSEDLEKKDRDYLFAELPRRLEAQGPVELVLQAQVAAVGDVVDDATVVWPEEREIVELGRVRIEKAVEEEESLKEQKRVIFDPIPRVEGVEPSADPLLEVRANVYLISGRQRRQAE</sequence>
<dbReference type="GO" id="GO:0004096">
    <property type="term" value="F:catalase activity"/>
    <property type="evidence" value="ECO:0007669"/>
    <property type="project" value="InterPro"/>
</dbReference>
<dbReference type="GeneID" id="54551670"/>
<dbReference type="GO" id="GO:0005739">
    <property type="term" value="C:mitochondrion"/>
    <property type="evidence" value="ECO:0007669"/>
    <property type="project" value="TreeGrafter"/>
</dbReference>
<dbReference type="PROSITE" id="PS51402">
    <property type="entry name" value="CATALASE_3"/>
    <property type="match status" value="1"/>
</dbReference>
<dbReference type="RefSeq" id="XP_033653549.1">
    <property type="nucleotide sequence ID" value="XM_033798495.1"/>
</dbReference>
<name>A0A6A6JH80_WESOR</name>
<dbReference type="SMART" id="SM01060">
    <property type="entry name" value="Catalase"/>
    <property type="match status" value="1"/>
</dbReference>
<dbReference type="GO" id="GO:0042542">
    <property type="term" value="P:response to hydrogen peroxide"/>
    <property type="evidence" value="ECO:0007669"/>
    <property type="project" value="TreeGrafter"/>
</dbReference>
<dbReference type="OrthoDB" id="2379805at2759"/>
<reference evidence="2" key="1">
    <citation type="journal article" date="2020" name="Stud. Mycol.">
        <title>101 Dothideomycetes genomes: a test case for predicting lifestyles and emergence of pathogens.</title>
        <authorList>
            <person name="Haridas S."/>
            <person name="Albert R."/>
            <person name="Binder M."/>
            <person name="Bloem J."/>
            <person name="Labutti K."/>
            <person name="Salamov A."/>
            <person name="Andreopoulos B."/>
            <person name="Baker S."/>
            <person name="Barry K."/>
            <person name="Bills G."/>
            <person name="Bluhm B."/>
            <person name="Cannon C."/>
            <person name="Castanera R."/>
            <person name="Culley D."/>
            <person name="Daum C."/>
            <person name="Ezra D."/>
            <person name="Gonzalez J."/>
            <person name="Henrissat B."/>
            <person name="Kuo A."/>
            <person name="Liang C."/>
            <person name="Lipzen A."/>
            <person name="Lutzoni F."/>
            <person name="Magnuson J."/>
            <person name="Mondo S."/>
            <person name="Nolan M."/>
            <person name="Ohm R."/>
            <person name="Pangilinan J."/>
            <person name="Park H.-J."/>
            <person name="Ramirez L."/>
            <person name="Alfaro M."/>
            <person name="Sun H."/>
            <person name="Tritt A."/>
            <person name="Yoshinaga Y."/>
            <person name="Zwiers L.-H."/>
            <person name="Turgeon B."/>
            <person name="Goodwin S."/>
            <person name="Spatafora J."/>
            <person name="Crous P."/>
            <person name="Grigoriev I."/>
        </authorList>
    </citation>
    <scope>NUCLEOTIDE SEQUENCE</scope>
    <source>
        <strain evidence="2">CBS 379.55</strain>
    </source>
</reference>